<sequence>MNLSRIVSDIIWWWRKGHPTLRKLPNWRRAADAELIARHRGCTQAIHRARKEKRKAVLDDLRRV</sequence>
<evidence type="ECO:0000313" key="2">
    <source>
        <dbReference type="Proteomes" id="UP000295351"/>
    </source>
</evidence>
<dbReference type="EMBL" id="SLVX01000031">
    <property type="protein sequence ID" value="TCN34965.1"/>
    <property type="molecule type" value="Genomic_DNA"/>
</dbReference>
<organism evidence="1 2">
    <name type="scientific">Shinella granuli</name>
    <dbReference type="NCBI Taxonomy" id="323621"/>
    <lineage>
        <taxon>Bacteria</taxon>
        <taxon>Pseudomonadati</taxon>
        <taxon>Pseudomonadota</taxon>
        <taxon>Alphaproteobacteria</taxon>
        <taxon>Hyphomicrobiales</taxon>
        <taxon>Rhizobiaceae</taxon>
        <taxon>Shinella</taxon>
    </lineage>
</organism>
<dbReference type="AlphaFoldDB" id="A0A4R2C5D1"/>
<evidence type="ECO:0000313" key="1">
    <source>
        <dbReference type="EMBL" id="TCN34965.1"/>
    </source>
</evidence>
<proteinExistence type="predicted"/>
<gene>
    <name evidence="1" type="ORF">EV665_13146</name>
</gene>
<name>A0A4R2C5D1_SHIGR</name>
<protein>
    <submittedName>
        <fullName evidence="1">Uncharacterized protein</fullName>
    </submittedName>
</protein>
<keyword evidence="2" id="KW-1185">Reference proteome</keyword>
<reference evidence="1 2" key="1">
    <citation type="submission" date="2019-03" db="EMBL/GenBank/DDBJ databases">
        <title>Genomic Encyclopedia of Type Strains, Phase IV (KMG-IV): sequencing the most valuable type-strain genomes for metagenomic binning, comparative biology and taxonomic classification.</title>
        <authorList>
            <person name="Goeker M."/>
        </authorList>
    </citation>
    <scope>NUCLEOTIDE SEQUENCE [LARGE SCALE GENOMIC DNA]</scope>
    <source>
        <strain evidence="1 2">DSM 18401</strain>
    </source>
</reference>
<dbReference type="Proteomes" id="UP000295351">
    <property type="component" value="Unassembled WGS sequence"/>
</dbReference>
<accession>A0A4R2C5D1</accession>
<dbReference type="RefSeq" id="WP_133036705.1">
    <property type="nucleotide sequence ID" value="NZ_BAABEI010000012.1"/>
</dbReference>
<comment type="caution">
    <text evidence="1">The sequence shown here is derived from an EMBL/GenBank/DDBJ whole genome shotgun (WGS) entry which is preliminary data.</text>
</comment>